<organism evidence="1 2">
    <name type="scientific">Caerostris extrusa</name>
    <name type="common">Bark spider</name>
    <name type="synonym">Caerostris bankana</name>
    <dbReference type="NCBI Taxonomy" id="172846"/>
    <lineage>
        <taxon>Eukaryota</taxon>
        <taxon>Metazoa</taxon>
        <taxon>Ecdysozoa</taxon>
        <taxon>Arthropoda</taxon>
        <taxon>Chelicerata</taxon>
        <taxon>Arachnida</taxon>
        <taxon>Araneae</taxon>
        <taxon>Araneomorphae</taxon>
        <taxon>Entelegynae</taxon>
        <taxon>Araneoidea</taxon>
        <taxon>Araneidae</taxon>
        <taxon>Caerostris</taxon>
    </lineage>
</organism>
<dbReference type="AlphaFoldDB" id="A0AAV4XTC7"/>
<dbReference type="EMBL" id="BPLR01000779">
    <property type="protein sequence ID" value="GIY97430.1"/>
    <property type="molecule type" value="Genomic_DNA"/>
</dbReference>
<protein>
    <submittedName>
        <fullName evidence="1">Uncharacterized protein</fullName>
    </submittedName>
</protein>
<comment type="caution">
    <text evidence="1">The sequence shown here is derived from an EMBL/GenBank/DDBJ whole genome shotgun (WGS) entry which is preliminary data.</text>
</comment>
<proteinExistence type="predicted"/>
<keyword evidence="2" id="KW-1185">Reference proteome</keyword>
<evidence type="ECO:0000313" key="1">
    <source>
        <dbReference type="EMBL" id="GIY97430.1"/>
    </source>
</evidence>
<sequence>MKHFPTREPSHPEYVLLQPVSDNQWWRRPKKAMVCLNEYQCNVRFAYYTRAVVFKGCSNLWRTSVLQLMEYRRVPETPSVKCYRNSRV</sequence>
<evidence type="ECO:0000313" key="2">
    <source>
        <dbReference type="Proteomes" id="UP001054945"/>
    </source>
</evidence>
<dbReference type="Proteomes" id="UP001054945">
    <property type="component" value="Unassembled WGS sequence"/>
</dbReference>
<gene>
    <name evidence="1" type="ORF">CEXT_7321</name>
</gene>
<name>A0AAV4XTC7_CAEEX</name>
<reference evidence="1 2" key="1">
    <citation type="submission" date="2021-06" db="EMBL/GenBank/DDBJ databases">
        <title>Caerostris extrusa draft genome.</title>
        <authorList>
            <person name="Kono N."/>
            <person name="Arakawa K."/>
        </authorList>
    </citation>
    <scope>NUCLEOTIDE SEQUENCE [LARGE SCALE GENOMIC DNA]</scope>
</reference>
<accession>A0AAV4XTC7</accession>